<feature type="region of interest" description="Disordered" evidence="1">
    <location>
        <begin position="1"/>
        <end position="20"/>
    </location>
</feature>
<keyword evidence="3" id="KW-1185">Reference proteome</keyword>
<evidence type="ECO:0000256" key="1">
    <source>
        <dbReference type="SAM" id="MobiDB-lite"/>
    </source>
</evidence>
<dbReference type="EMBL" id="AVOT02093680">
    <property type="protein sequence ID" value="MBW0574205.1"/>
    <property type="molecule type" value="Genomic_DNA"/>
</dbReference>
<dbReference type="Proteomes" id="UP000765509">
    <property type="component" value="Unassembled WGS sequence"/>
</dbReference>
<accession>A0A9Q3PV08</accession>
<dbReference type="AlphaFoldDB" id="A0A9Q3PV08"/>
<name>A0A9Q3PV08_9BASI</name>
<dbReference type="OrthoDB" id="2501705at2759"/>
<organism evidence="2 3">
    <name type="scientific">Austropuccinia psidii MF-1</name>
    <dbReference type="NCBI Taxonomy" id="1389203"/>
    <lineage>
        <taxon>Eukaryota</taxon>
        <taxon>Fungi</taxon>
        <taxon>Dikarya</taxon>
        <taxon>Basidiomycota</taxon>
        <taxon>Pucciniomycotina</taxon>
        <taxon>Pucciniomycetes</taxon>
        <taxon>Pucciniales</taxon>
        <taxon>Sphaerophragmiaceae</taxon>
        <taxon>Austropuccinia</taxon>
    </lineage>
</organism>
<sequence>MSSTQSETNGELRRDNFTMHEEGTLANSEFTHPQMPIAQSILNQPKMKHKRNQACKPHNVAKFASQKEKKRNLKAKIPDNVYWRSSDVQAHCLLLLKVRYKDFSSLPAPPSTEGHEIVIQVSSHLGYVPGDVFNEPSKQVQYQGFQSYFKNELHKLELKRFTRDWESLWEHPLSKLISMVFYHNFHLTLVNTEYHYYYCNKDHNNYGVVVALMEWHFTYFKRE</sequence>
<proteinExistence type="predicted"/>
<reference evidence="2" key="1">
    <citation type="submission" date="2021-03" db="EMBL/GenBank/DDBJ databases">
        <title>Draft genome sequence of rust myrtle Austropuccinia psidii MF-1, a brazilian biotype.</title>
        <authorList>
            <person name="Quecine M.C."/>
            <person name="Pachon D.M.R."/>
            <person name="Bonatelli M.L."/>
            <person name="Correr F.H."/>
            <person name="Franceschini L.M."/>
            <person name="Leite T.F."/>
            <person name="Margarido G.R.A."/>
            <person name="Almeida C.A."/>
            <person name="Ferrarezi J.A."/>
            <person name="Labate C.A."/>
        </authorList>
    </citation>
    <scope>NUCLEOTIDE SEQUENCE</scope>
    <source>
        <strain evidence="2">MF-1</strain>
    </source>
</reference>
<feature type="compositionally biased region" description="Basic and acidic residues" evidence="1">
    <location>
        <begin position="10"/>
        <end position="20"/>
    </location>
</feature>
<evidence type="ECO:0000313" key="2">
    <source>
        <dbReference type="EMBL" id="MBW0574205.1"/>
    </source>
</evidence>
<gene>
    <name evidence="2" type="ORF">O181_113920</name>
</gene>
<comment type="caution">
    <text evidence="2">The sequence shown here is derived from an EMBL/GenBank/DDBJ whole genome shotgun (WGS) entry which is preliminary data.</text>
</comment>
<evidence type="ECO:0000313" key="3">
    <source>
        <dbReference type="Proteomes" id="UP000765509"/>
    </source>
</evidence>
<protein>
    <submittedName>
        <fullName evidence="2">Uncharacterized protein</fullName>
    </submittedName>
</protein>